<protein>
    <recommendedName>
        <fullName evidence="10">Fluoride-specific ion channel FluC</fullName>
    </recommendedName>
</protein>
<feature type="transmembrane region" description="Helical" evidence="10">
    <location>
        <begin position="196"/>
        <end position="221"/>
    </location>
</feature>
<keyword evidence="10" id="KW-0813">Transport</keyword>
<evidence type="ECO:0000256" key="8">
    <source>
        <dbReference type="ARBA" id="ARBA00035585"/>
    </source>
</evidence>
<organism evidence="13 14">
    <name type="scientific">Mumia zhuanghuii</name>
    <dbReference type="NCBI Taxonomy" id="2585211"/>
    <lineage>
        <taxon>Bacteria</taxon>
        <taxon>Bacillati</taxon>
        <taxon>Actinomycetota</taxon>
        <taxon>Actinomycetes</taxon>
        <taxon>Propionibacteriales</taxon>
        <taxon>Nocardioidaceae</taxon>
        <taxon>Mumia</taxon>
    </lineage>
</organism>
<comment type="catalytic activity">
    <reaction evidence="8">
        <text>fluoride(in) = fluoride(out)</text>
        <dbReference type="Rhea" id="RHEA:76159"/>
        <dbReference type="ChEBI" id="CHEBI:17051"/>
    </reaction>
    <physiologicalReaction direction="left-to-right" evidence="8">
        <dbReference type="Rhea" id="RHEA:76160"/>
    </physiologicalReaction>
</comment>
<accession>A0A5C4MZ01</accession>
<feature type="compositionally biased region" description="Polar residues" evidence="11">
    <location>
        <begin position="1"/>
        <end position="45"/>
    </location>
</feature>
<dbReference type="OrthoDB" id="5148600at2"/>
<reference evidence="13 14" key="1">
    <citation type="submission" date="2019-05" db="EMBL/GenBank/DDBJ databases">
        <title>Mumia sp. nov., isolated from the intestinal contents of plateau pika (Ochotona curzoniae) in the Qinghai-Tibet plateau of China.</title>
        <authorList>
            <person name="Tian Z."/>
        </authorList>
    </citation>
    <scope>NUCLEOTIDE SEQUENCE [LARGE SCALE GENOMIC DNA]</scope>
    <source>
        <strain evidence="14">527</strain>
        <strain evidence="13">Z527</strain>
    </source>
</reference>
<proteinExistence type="inferred from homology"/>
<keyword evidence="6 10" id="KW-0407">Ion channel</keyword>
<evidence type="ECO:0000256" key="4">
    <source>
        <dbReference type="ARBA" id="ARBA00022989"/>
    </source>
</evidence>
<gene>
    <name evidence="10" type="primary">fluC</name>
    <name evidence="10" type="synonym">crcB</name>
    <name evidence="13" type="ORF">FHE65_03565</name>
    <name evidence="12" type="ORF">FHE65_10740</name>
</gene>
<keyword evidence="4 10" id="KW-1133">Transmembrane helix</keyword>
<keyword evidence="5 10" id="KW-0472">Membrane</keyword>
<evidence type="ECO:0000256" key="11">
    <source>
        <dbReference type="SAM" id="MobiDB-lite"/>
    </source>
</evidence>
<dbReference type="EMBL" id="VDFR01000048">
    <property type="protein sequence ID" value="TNC47089.1"/>
    <property type="molecule type" value="Genomic_DNA"/>
</dbReference>
<evidence type="ECO:0000256" key="3">
    <source>
        <dbReference type="ARBA" id="ARBA00022692"/>
    </source>
</evidence>
<keyword evidence="10" id="KW-0915">Sodium</keyword>
<dbReference type="PANTHER" id="PTHR28259:SF1">
    <property type="entry name" value="FLUORIDE EXPORT PROTEIN 1-RELATED"/>
    <property type="match status" value="1"/>
</dbReference>
<evidence type="ECO:0000256" key="7">
    <source>
        <dbReference type="ARBA" id="ARBA00035120"/>
    </source>
</evidence>
<name>A0A5C4MZ01_9ACTN</name>
<feature type="transmembrane region" description="Helical" evidence="10">
    <location>
        <begin position="165"/>
        <end position="184"/>
    </location>
</feature>
<dbReference type="Proteomes" id="UP000306740">
    <property type="component" value="Unassembled WGS sequence"/>
</dbReference>
<dbReference type="AlphaFoldDB" id="A0A5C4MZ01"/>
<keyword evidence="10" id="KW-0406">Ion transport</keyword>
<keyword evidence="2 10" id="KW-1003">Cell membrane</keyword>
<dbReference type="Pfam" id="PF02537">
    <property type="entry name" value="CRCB"/>
    <property type="match status" value="1"/>
</dbReference>
<evidence type="ECO:0000256" key="1">
    <source>
        <dbReference type="ARBA" id="ARBA00004651"/>
    </source>
</evidence>
<feature type="binding site" evidence="10">
    <location>
        <position position="175"/>
    </location>
    <ligand>
        <name>Na(+)</name>
        <dbReference type="ChEBI" id="CHEBI:29101"/>
        <note>structural</note>
    </ligand>
</feature>
<dbReference type="GO" id="GO:0062054">
    <property type="term" value="F:fluoride channel activity"/>
    <property type="evidence" value="ECO:0007669"/>
    <property type="project" value="UniProtKB-UniRule"/>
</dbReference>
<evidence type="ECO:0000313" key="12">
    <source>
        <dbReference type="EMBL" id="TNC47089.1"/>
    </source>
</evidence>
<comment type="activity regulation">
    <text evidence="10">Na(+) is not transported, but it plays an essential structural role and its presence is essential for fluoride channel function.</text>
</comment>
<feature type="region of interest" description="Disordered" evidence="11">
    <location>
        <begin position="1"/>
        <end position="94"/>
    </location>
</feature>
<dbReference type="GO" id="GO:0005886">
    <property type="term" value="C:plasma membrane"/>
    <property type="evidence" value="ECO:0007669"/>
    <property type="project" value="UniProtKB-SubCell"/>
</dbReference>
<comment type="caution">
    <text evidence="13">The sequence shown here is derived from an EMBL/GenBank/DDBJ whole genome shotgun (WGS) entry which is preliminary data.</text>
</comment>
<keyword evidence="10" id="KW-0479">Metal-binding</keyword>
<comment type="subcellular location">
    <subcellularLocation>
        <location evidence="1 10">Cell membrane</location>
        <topology evidence="1 10">Multi-pass membrane protein</topology>
    </subcellularLocation>
</comment>
<evidence type="ECO:0000256" key="5">
    <source>
        <dbReference type="ARBA" id="ARBA00023136"/>
    </source>
</evidence>
<evidence type="ECO:0000256" key="9">
    <source>
        <dbReference type="ARBA" id="ARBA00049940"/>
    </source>
</evidence>
<comment type="function">
    <text evidence="9 10">Fluoride-specific ion channel. Important for reducing fluoride concentration in the cell, thus reducing its toxicity.</text>
</comment>
<dbReference type="GO" id="GO:0140114">
    <property type="term" value="P:cellular detoxification of fluoride"/>
    <property type="evidence" value="ECO:0007669"/>
    <property type="project" value="UniProtKB-UniRule"/>
</dbReference>
<feature type="transmembrane region" description="Helical" evidence="10">
    <location>
        <begin position="129"/>
        <end position="153"/>
    </location>
</feature>
<sequence>MSSSGPRRPCTLTSSSTTRMSAPTPRQRSRLDTGQTTNLGVSSFSMVRRGQNCRKPNTAARTRPTRGPRPSGLRSAGGDSHHATGASVMGSNSRPTNIRGGSVVLVFVGAMVGVAAREGLKLAIPNRDGIPIVVPVANILSAFVFGYLFEALARKTPGIENTSPWMQLIGIGFCGGLSTYSYLATETAVLLYDSRVGIGVMYAFGTIIVGAASTFAGFLLASRLHVRSTDGGGAEA</sequence>
<dbReference type="InterPro" id="IPR003691">
    <property type="entry name" value="FluC"/>
</dbReference>
<dbReference type="GO" id="GO:0046872">
    <property type="term" value="F:metal ion binding"/>
    <property type="evidence" value="ECO:0007669"/>
    <property type="project" value="UniProtKB-KW"/>
</dbReference>
<evidence type="ECO:0000256" key="10">
    <source>
        <dbReference type="HAMAP-Rule" id="MF_00454"/>
    </source>
</evidence>
<keyword evidence="3 10" id="KW-0812">Transmembrane</keyword>
<evidence type="ECO:0000256" key="6">
    <source>
        <dbReference type="ARBA" id="ARBA00023303"/>
    </source>
</evidence>
<feature type="binding site" evidence="10">
    <location>
        <position position="178"/>
    </location>
    <ligand>
        <name>Na(+)</name>
        <dbReference type="ChEBI" id="CHEBI:29101"/>
        <note>structural</note>
    </ligand>
</feature>
<comment type="similarity">
    <text evidence="7 10">Belongs to the fluoride channel Fluc/FEX (TC 1.A.43) family.</text>
</comment>
<dbReference type="PANTHER" id="PTHR28259">
    <property type="entry name" value="FLUORIDE EXPORT PROTEIN 1-RELATED"/>
    <property type="match status" value="1"/>
</dbReference>
<dbReference type="HAMAP" id="MF_00454">
    <property type="entry name" value="FluC"/>
    <property type="match status" value="1"/>
</dbReference>
<dbReference type="EMBL" id="VDFR01000016">
    <property type="protein sequence ID" value="TNC50355.1"/>
    <property type="molecule type" value="Genomic_DNA"/>
</dbReference>
<evidence type="ECO:0000256" key="2">
    <source>
        <dbReference type="ARBA" id="ARBA00022475"/>
    </source>
</evidence>
<feature type="transmembrane region" description="Helical" evidence="10">
    <location>
        <begin position="98"/>
        <end position="117"/>
    </location>
</feature>
<evidence type="ECO:0000313" key="13">
    <source>
        <dbReference type="EMBL" id="TNC50355.1"/>
    </source>
</evidence>
<evidence type="ECO:0000313" key="14">
    <source>
        <dbReference type="Proteomes" id="UP000306740"/>
    </source>
</evidence>